<comment type="caution">
    <text evidence="2">The sequence shown here is derived from an EMBL/GenBank/DDBJ whole genome shotgun (WGS) entry which is preliminary data.</text>
</comment>
<protein>
    <submittedName>
        <fullName evidence="2">Uncharacterized protein</fullName>
    </submittedName>
</protein>
<keyword evidence="3" id="KW-1185">Reference proteome</keyword>
<organism evidence="2 3">
    <name type="scientific">Achromobacter marplatensis</name>
    <dbReference type="NCBI Taxonomy" id="470868"/>
    <lineage>
        <taxon>Bacteria</taxon>
        <taxon>Pseudomonadati</taxon>
        <taxon>Pseudomonadota</taxon>
        <taxon>Betaproteobacteria</taxon>
        <taxon>Burkholderiales</taxon>
        <taxon>Alcaligenaceae</taxon>
        <taxon>Achromobacter</taxon>
    </lineage>
</organism>
<dbReference type="EMBL" id="QNRM01000004">
    <property type="protein sequence ID" value="RBP19784.1"/>
    <property type="molecule type" value="Genomic_DNA"/>
</dbReference>
<keyword evidence="1" id="KW-0175">Coiled coil</keyword>
<name>A0ABX9G9D3_9BURK</name>
<reference evidence="2 3" key="1">
    <citation type="submission" date="2018-06" db="EMBL/GenBank/DDBJ databases">
        <title>Genomic Encyclopedia of Type Strains, Phase III (KMG-III): the genomes of soil and plant-associated and newly described type strains.</title>
        <authorList>
            <person name="Whitman W."/>
        </authorList>
    </citation>
    <scope>NUCLEOTIDE SEQUENCE [LARGE SCALE GENOMIC DNA]</scope>
    <source>
        <strain evidence="2 3">CECT 7342</strain>
    </source>
</reference>
<gene>
    <name evidence="2" type="ORF">DFP87_104119</name>
</gene>
<evidence type="ECO:0000256" key="1">
    <source>
        <dbReference type="SAM" id="Coils"/>
    </source>
</evidence>
<dbReference type="RefSeq" id="WP_088589170.1">
    <property type="nucleotide sequence ID" value="NZ_CADIJU010000002.1"/>
</dbReference>
<evidence type="ECO:0000313" key="2">
    <source>
        <dbReference type="EMBL" id="RBP19784.1"/>
    </source>
</evidence>
<accession>A0ABX9G9D3</accession>
<dbReference type="Proteomes" id="UP000252124">
    <property type="component" value="Unassembled WGS sequence"/>
</dbReference>
<dbReference type="GeneID" id="99730028"/>
<feature type="coiled-coil region" evidence="1">
    <location>
        <begin position="18"/>
        <end position="45"/>
    </location>
</feature>
<proteinExistence type="predicted"/>
<sequence>MNKPRTPTEQLAAAVRGRALYTRLYDEAKRELDQVREQMTNERIQHAQATAALGNVAHALETGTAPDVVLAMVRIALRITPGGRPL</sequence>
<evidence type="ECO:0000313" key="3">
    <source>
        <dbReference type="Proteomes" id="UP000252124"/>
    </source>
</evidence>